<dbReference type="PROSITE" id="PS50937">
    <property type="entry name" value="HTH_MERR_2"/>
    <property type="match status" value="1"/>
</dbReference>
<sequence length="175" mass="19821">MLQVGEVSRKLGLNPQTLYFYERIGLIPSPHRTESGYRLFSQEDIDRLAFITHTKSMGLSLDDIREILTAKDGKSATCQTVHDCLLKKARSIEETIQQLQILLDELLPLIDHCHSNIECSDCSNAKQPCSVPEDPRYEFHQACSTWQGFTKKPLESSVSERISAVDTERTPVSVR</sequence>
<dbReference type="AlphaFoldDB" id="A0A9X4MAJ9"/>
<evidence type="ECO:0000256" key="1">
    <source>
        <dbReference type="ARBA" id="ARBA00023015"/>
    </source>
</evidence>
<dbReference type="Proteomes" id="UP001152872">
    <property type="component" value="Unassembled WGS sequence"/>
</dbReference>
<dbReference type="CDD" id="cd04770">
    <property type="entry name" value="HTH_HMRTR"/>
    <property type="match status" value="1"/>
</dbReference>
<evidence type="ECO:0000313" key="6">
    <source>
        <dbReference type="Proteomes" id="UP001152872"/>
    </source>
</evidence>
<gene>
    <name evidence="5" type="ORF">FEV09_09745</name>
</gene>
<evidence type="ECO:0000259" key="4">
    <source>
        <dbReference type="PROSITE" id="PS50937"/>
    </source>
</evidence>
<keyword evidence="1" id="KW-0805">Transcription regulation</keyword>
<dbReference type="Gene3D" id="1.10.1660.10">
    <property type="match status" value="1"/>
</dbReference>
<reference evidence="5" key="1">
    <citation type="submission" date="2019-05" db="EMBL/GenBank/DDBJ databases">
        <title>Whole genome sequencing of Pseudanabaena catenata USMAC16.</title>
        <authorList>
            <person name="Khan Z."/>
            <person name="Omar W.M."/>
            <person name="Convey P."/>
            <person name="Merican F."/>
            <person name="Najimudin N."/>
        </authorList>
    </citation>
    <scope>NUCLEOTIDE SEQUENCE</scope>
    <source>
        <strain evidence="5">USMAC16</strain>
    </source>
</reference>
<dbReference type="PRINTS" id="PR00040">
    <property type="entry name" value="HTHMERR"/>
</dbReference>
<dbReference type="RefSeq" id="WP_009626935.1">
    <property type="nucleotide sequence ID" value="NZ_VBTY01000066.1"/>
</dbReference>
<keyword evidence="6" id="KW-1185">Reference proteome</keyword>
<dbReference type="SUPFAM" id="SSF46955">
    <property type="entry name" value="Putative DNA-binding domain"/>
    <property type="match status" value="1"/>
</dbReference>
<evidence type="ECO:0000313" key="5">
    <source>
        <dbReference type="EMBL" id="MDG3494840.1"/>
    </source>
</evidence>
<name>A0A9X4MAJ9_9CYAN</name>
<dbReference type="EMBL" id="VBTY01000066">
    <property type="protein sequence ID" value="MDG3494840.1"/>
    <property type="molecule type" value="Genomic_DNA"/>
</dbReference>
<dbReference type="InterPro" id="IPR047057">
    <property type="entry name" value="MerR_fam"/>
</dbReference>
<dbReference type="InterPro" id="IPR000551">
    <property type="entry name" value="MerR-type_HTH_dom"/>
</dbReference>
<comment type="caution">
    <text evidence="5">The sequence shown here is derived from an EMBL/GenBank/DDBJ whole genome shotgun (WGS) entry which is preliminary data.</text>
</comment>
<organism evidence="5 6">
    <name type="scientific">Pseudanabaena catenata USMAC16</name>
    <dbReference type="NCBI Taxonomy" id="1855837"/>
    <lineage>
        <taxon>Bacteria</taxon>
        <taxon>Bacillati</taxon>
        <taxon>Cyanobacteriota</taxon>
        <taxon>Cyanophyceae</taxon>
        <taxon>Pseudanabaenales</taxon>
        <taxon>Pseudanabaenaceae</taxon>
        <taxon>Pseudanabaena</taxon>
    </lineage>
</organism>
<dbReference type="PANTHER" id="PTHR30204">
    <property type="entry name" value="REDOX-CYCLING DRUG-SENSING TRANSCRIPTIONAL ACTIVATOR SOXR"/>
    <property type="match status" value="1"/>
</dbReference>
<dbReference type="InterPro" id="IPR009061">
    <property type="entry name" value="DNA-bd_dom_put_sf"/>
</dbReference>
<evidence type="ECO:0000256" key="3">
    <source>
        <dbReference type="ARBA" id="ARBA00023163"/>
    </source>
</evidence>
<feature type="domain" description="HTH merR-type" evidence="4">
    <location>
        <begin position="1"/>
        <end position="70"/>
    </location>
</feature>
<keyword evidence="3" id="KW-0804">Transcription</keyword>
<keyword evidence="2" id="KW-0238">DNA-binding</keyword>
<dbReference type="PANTHER" id="PTHR30204:SF94">
    <property type="entry name" value="HEAVY METAL-DEPENDENT TRANSCRIPTIONAL REGULATOR HI_0293-RELATED"/>
    <property type="match status" value="1"/>
</dbReference>
<dbReference type="GO" id="GO:0003700">
    <property type="term" value="F:DNA-binding transcription factor activity"/>
    <property type="evidence" value="ECO:0007669"/>
    <property type="project" value="InterPro"/>
</dbReference>
<dbReference type="SMART" id="SM00422">
    <property type="entry name" value="HTH_MERR"/>
    <property type="match status" value="1"/>
</dbReference>
<dbReference type="Pfam" id="PF13411">
    <property type="entry name" value="MerR_1"/>
    <property type="match status" value="1"/>
</dbReference>
<accession>A0A9X4MAJ9</accession>
<proteinExistence type="predicted"/>
<evidence type="ECO:0000256" key="2">
    <source>
        <dbReference type="ARBA" id="ARBA00023125"/>
    </source>
</evidence>
<dbReference type="GO" id="GO:0003677">
    <property type="term" value="F:DNA binding"/>
    <property type="evidence" value="ECO:0007669"/>
    <property type="project" value="UniProtKB-KW"/>
</dbReference>
<protein>
    <submittedName>
        <fullName evidence="5">Heavy metal-responsive transcriptional regulator</fullName>
    </submittedName>
</protein>